<evidence type="ECO:0000256" key="10">
    <source>
        <dbReference type="SAM" id="MobiDB-lite"/>
    </source>
</evidence>
<dbReference type="Gene3D" id="3.30.50.10">
    <property type="entry name" value="Erythroid Transcription Factor GATA-1, subunit A"/>
    <property type="match status" value="2"/>
</dbReference>
<protein>
    <submittedName>
        <fullName evidence="14">Nuclear receptor domain-containing protein</fullName>
    </submittedName>
</protein>
<evidence type="ECO:0000256" key="2">
    <source>
        <dbReference type="ARBA" id="ARBA00022771"/>
    </source>
</evidence>
<dbReference type="PROSITE" id="PS50157">
    <property type="entry name" value="ZINC_FINGER_C2H2_2"/>
    <property type="match status" value="1"/>
</dbReference>
<dbReference type="WBParaSite" id="maker-uti_cns_0003583-snap-gene-0.2-mRNA-1">
    <property type="protein sequence ID" value="maker-uti_cns_0003583-snap-gene-0.2-mRNA-1"/>
    <property type="gene ID" value="maker-uti_cns_0003583-snap-gene-0.2"/>
</dbReference>
<evidence type="ECO:0000256" key="4">
    <source>
        <dbReference type="ARBA" id="ARBA00023015"/>
    </source>
</evidence>
<organism evidence="13 14">
    <name type="scientific">Macrostomum lignano</name>
    <dbReference type="NCBI Taxonomy" id="282301"/>
    <lineage>
        <taxon>Eukaryota</taxon>
        <taxon>Metazoa</taxon>
        <taxon>Spiralia</taxon>
        <taxon>Lophotrochozoa</taxon>
        <taxon>Platyhelminthes</taxon>
        <taxon>Rhabditophora</taxon>
        <taxon>Macrostomorpha</taxon>
        <taxon>Macrostomida</taxon>
        <taxon>Macrostomidae</taxon>
        <taxon>Macrostomum</taxon>
    </lineage>
</organism>
<evidence type="ECO:0000256" key="7">
    <source>
        <dbReference type="ARBA" id="ARBA00023170"/>
    </source>
</evidence>
<feature type="domain" description="Nuclear receptor" evidence="12">
    <location>
        <begin position="46"/>
        <end position="76"/>
    </location>
</feature>
<evidence type="ECO:0000313" key="13">
    <source>
        <dbReference type="Proteomes" id="UP000095280"/>
    </source>
</evidence>
<keyword evidence="8" id="KW-0539">Nucleus</keyword>
<keyword evidence="7" id="KW-0675">Receptor</keyword>
<accession>A0A1I8GXQ8</accession>
<dbReference type="PRINTS" id="PR00047">
    <property type="entry name" value="STROIDFINGER"/>
</dbReference>
<keyword evidence="1" id="KW-0479">Metal-binding</keyword>
<dbReference type="SMART" id="SM00399">
    <property type="entry name" value="ZnF_C4"/>
    <property type="match status" value="1"/>
</dbReference>
<evidence type="ECO:0000256" key="5">
    <source>
        <dbReference type="ARBA" id="ARBA00023125"/>
    </source>
</evidence>
<dbReference type="PROSITE" id="PS00031">
    <property type="entry name" value="NUCLEAR_REC_DBD_1"/>
    <property type="match status" value="1"/>
</dbReference>
<evidence type="ECO:0000256" key="3">
    <source>
        <dbReference type="ARBA" id="ARBA00022833"/>
    </source>
</evidence>
<reference evidence="14" key="1">
    <citation type="submission" date="2016-11" db="UniProtKB">
        <authorList>
            <consortium name="WormBaseParasite"/>
        </authorList>
    </citation>
    <scope>IDENTIFICATION</scope>
</reference>
<dbReference type="PROSITE" id="PS51030">
    <property type="entry name" value="NUCLEAR_REC_DBD_2"/>
    <property type="match status" value="2"/>
</dbReference>
<feature type="domain" description="C2H2-type" evidence="11">
    <location>
        <begin position="64"/>
        <end position="94"/>
    </location>
</feature>
<dbReference type="SUPFAM" id="SSF57716">
    <property type="entry name" value="Glucocorticoid receptor-like (DNA-binding domain)"/>
    <property type="match status" value="2"/>
</dbReference>
<dbReference type="GO" id="GO:0008270">
    <property type="term" value="F:zinc ion binding"/>
    <property type="evidence" value="ECO:0007669"/>
    <property type="project" value="UniProtKB-KW"/>
</dbReference>
<evidence type="ECO:0000313" key="14">
    <source>
        <dbReference type="WBParaSite" id="maker-uti_cns_0003583-snap-gene-0.2-mRNA-1"/>
    </source>
</evidence>
<dbReference type="CDD" id="cd06916">
    <property type="entry name" value="NR_DBD_like"/>
    <property type="match status" value="1"/>
</dbReference>
<evidence type="ECO:0000256" key="9">
    <source>
        <dbReference type="PROSITE-ProRule" id="PRU00042"/>
    </source>
</evidence>
<evidence type="ECO:0000259" key="12">
    <source>
        <dbReference type="PROSITE" id="PS51030"/>
    </source>
</evidence>
<keyword evidence="13" id="KW-1185">Reference proteome</keyword>
<keyword evidence="4" id="KW-0805">Transcription regulation</keyword>
<feature type="compositionally biased region" description="Polar residues" evidence="10">
    <location>
        <begin position="267"/>
        <end position="281"/>
    </location>
</feature>
<dbReference type="GO" id="GO:0045944">
    <property type="term" value="P:positive regulation of transcription by RNA polymerase II"/>
    <property type="evidence" value="ECO:0007669"/>
    <property type="project" value="TreeGrafter"/>
</dbReference>
<evidence type="ECO:0000256" key="6">
    <source>
        <dbReference type="ARBA" id="ARBA00023163"/>
    </source>
</evidence>
<dbReference type="PANTHER" id="PTHR24082:SF507">
    <property type="entry name" value="BILE ACID RECEPTOR-RELATED"/>
    <property type="match status" value="1"/>
</dbReference>
<sequence>DTAERQSSPEAAMMTACSPVQLNFANGGGGSGRRSNSAAVAAHSGRHACDVCGDTAAGFHCGAFVCEACKKFFIRSSRAEQQQQLLLLHHGDSAVSSAGGPSGKNPAIVASIDEIPCRVCGASSSGFHFGAITCEGCKGFFRRTIKERDSGKYVCSKGGGCEINKSSRNACKSCRFTKCIRAGMSSEGARELGVGFEVRIGRQPNAVKHMCAQEIQAIKTKRRRLLSGNIFDDDETKKQPQHQLQTFWPETPQPLPPHHHQQQQQPSSCHSAAANDTSGASDSPRELSELVLPPPPQQLDCRPTYKSTHDPAAAEDPDATDTEHQARFRVAAAVGLEVLCDALASTTDSLNGFANAVGRFLETLSGVSDGERAAVTTGCCGFGGALAAALCALPAAAVGERPVEAAWPNQQLQERARRLRKRLGEAQFDRVELGLLCAAAAGDDSHFPHHQQSVGQRARASLRAYQTEKYETSRSGMMEWTCNLLQHLQDLSVELSAAV</sequence>
<evidence type="ECO:0000259" key="11">
    <source>
        <dbReference type="PROSITE" id="PS50157"/>
    </source>
</evidence>
<keyword evidence="2 9" id="KW-0863">Zinc-finger</keyword>
<evidence type="ECO:0000256" key="1">
    <source>
        <dbReference type="ARBA" id="ARBA00022723"/>
    </source>
</evidence>
<dbReference type="InterPro" id="IPR001628">
    <property type="entry name" value="Znf_hrmn_rcpt"/>
</dbReference>
<keyword evidence="5" id="KW-0238">DNA-binding</keyword>
<dbReference type="Pfam" id="PF00105">
    <property type="entry name" value="zf-C4"/>
    <property type="match status" value="2"/>
</dbReference>
<name>A0A1I8GXQ8_9PLAT</name>
<dbReference type="AlphaFoldDB" id="A0A1I8GXQ8"/>
<dbReference type="Proteomes" id="UP000095280">
    <property type="component" value="Unplaced"/>
</dbReference>
<dbReference type="GO" id="GO:0000122">
    <property type="term" value="P:negative regulation of transcription by RNA polymerase II"/>
    <property type="evidence" value="ECO:0007669"/>
    <property type="project" value="TreeGrafter"/>
</dbReference>
<dbReference type="GO" id="GO:0004879">
    <property type="term" value="F:nuclear receptor activity"/>
    <property type="evidence" value="ECO:0007669"/>
    <property type="project" value="TreeGrafter"/>
</dbReference>
<dbReference type="GO" id="GO:0030154">
    <property type="term" value="P:cell differentiation"/>
    <property type="evidence" value="ECO:0007669"/>
    <property type="project" value="TreeGrafter"/>
</dbReference>
<dbReference type="InterPro" id="IPR013087">
    <property type="entry name" value="Znf_C2H2_type"/>
</dbReference>
<dbReference type="PANTHER" id="PTHR24082">
    <property type="entry name" value="NUCLEAR HORMONE RECEPTOR"/>
    <property type="match status" value="1"/>
</dbReference>
<evidence type="ECO:0000256" key="8">
    <source>
        <dbReference type="ARBA" id="ARBA00023242"/>
    </source>
</evidence>
<keyword evidence="6" id="KW-0804">Transcription</keyword>
<dbReference type="InterPro" id="IPR013088">
    <property type="entry name" value="Znf_NHR/GATA"/>
</dbReference>
<dbReference type="GO" id="GO:0009755">
    <property type="term" value="P:hormone-mediated signaling pathway"/>
    <property type="evidence" value="ECO:0007669"/>
    <property type="project" value="TreeGrafter"/>
</dbReference>
<feature type="domain" description="Nuclear receptor" evidence="12">
    <location>
        <begin position="114"/>
        <end position="191"/>
    </location>
</feature>
<feature type="region of interest" description="Disordered" evidence="10">
    <location>
        <begin position="247"/>
        <end position="324"/>
    </location>
</feature>
<keyword evidence="3" id="KW-0862">Zinc</keyword>
<dbReference type="InterPro" id="IPR050234">
    <property type="entry name" value="Nuclear_hormone_rcpt_NR1"/>
</dbReference>
<dbReference type="GO" id="GO:0000978">
    <property type="term" value="F:RNA polymerase II cis-regulatory region sequence-specific DNA binding"/>
    <property type="evidence" value="ECO:0007669"/>
    <property type="project" value="TreeGrafter"/>
</dbReference>
<proteinExistence type="predicted"/>